<evidence type="ECO:0000313" key="2">
    <source>
        <dbReference type="EMBL" id="SEW26924.1"/>
    </source>
</evidence>
<feature type="compositionally biased region" description="Low complexity" evidence="1">
    <location>
        <begin position="56"/>
        <end position="70"/>
    </location>
</feature>
<evidence type="ECO:0000313" key="3">
    <source>
        <dbReference type="Proteomes" id="UP000183275"/>
    </source>
</evidence>
<organism evidence="2 3">
    <name type="scientific">Natrinema salifodinae</name>
    <dbReference type="NCBI Taxonomy" id="1202768"/>
    <lineage>
        <taxon>Archaea</taxon>
        <taxon>Methanobacteriati</taxon>
        <taxon>Methanobacteriota</taxon>
        <taxon>Stenosarchaea group</taxon>
        <taxon>Halobacteria</taxon>
        <taxon>Halobacteriales</taxon>
        <taxon>Natrialbaceae</taxon>
        <taxon>Natrinema</taxon>
    </lineage>
</organism>
<dbReference type="OrthoDB" id="185962at2157"/>
<accession>A0A1I0QIS6</accession>
<name>A0A1I0QIS6_9EURY</name>
<keyword evidence="3" id="KW-1185">Reference proteome</keyword>
<dbReference type="STRING" id="1202768.SAMN05216285_3627"/>
<feature type="region of interest" description="Disordered" evidence="1">
    <location>
        <begin position="1"/>
        <end position="28"/>
    </location>
</feature>
<dbReference type="Proteomes" id="UP000183275">
    <property type="component" value="Unassembled WGS sequence"/>
</dbReference>
<reference evidence="3" key="1">
    <citation type="submission" date="2016-10" db="EMBL/GenBank/DDBJ databases">
        <authorList>
            <person name="Varghese N."/>
        </authorList>
    </citation>
    <scope>NUCLEOTIDE SEQUENCE [LARGE SCALE GENOMIC DNA]</scope>
    <source>
        <strain evidence="3">CGMCC 1.12284</strain>
    </source>
</reference>
<evidence type="ECO:0000256" key="1">
    <source>
        <dbReference type="SAM" id="MobiDB-lite"/>
    </source>
</evidence>
<protein>
    <submittedName>
        <fullName evidence="2">Uncharacterized protein</fullName>
    </submittedName>
</protein>
<dbReference type="EMBL" id="FOIS01000004">
    <property type="protein sequence ID" value="SEW26924.1"/>
    <property type="molecule type" value="Genomic_DNA"/>
</dbReference>
<gene>
    <name evidence="2" type="ORF">SAMN05216285_3627</name>
</gene>
<feature type="region of interest" description="Disordered" evidence="1">
    <location>
        <begin position="42"/>
        <end position="70"/>
    </location>
</feature>
<proteinExistence type="predicted"/>
<sequence>MTADWRTNETDESDERADASSTDTANQRTVAASAVIVGSSASIEKRTDATAGDDQSSAASTAEAEVESNSSQLVLIPMTEYRPGLTLRVVERLPAPIAVQLLRLPNDETVPVLERPDEYTGYVARAEVEEDLVRSTTVVFTRESLESGACYTFEADAQVFSSPLHLFRATARRVEC</sequence>
<dbReference type="AlphaFoldDB" id="A0A1I0QIS6"/>
<dbReference type="RefSeq" id="WP_049989379.1">
    <property type="nucleotide sequence ID" value="NZ_FOIS01000004.1"/>
</dbReference>
<feature type="compositionally biased region" description="Polar residues" evidence="1">
    <location>
        <begin position="19"/>
        <end position="28"/>
    </location>
</feature>
<dbReference type="eggNOG" id="arCOG11427">
    <property type="taxonomic scope" value="Archaea"/>
</dbReference>